<reference evidence="19 20" key="1">
    <citation type="submission" date="2019-08" db="EMBL/GenBank/DDBJ databases">
        <title>A chromosome-level genome assembly, high-density linkage maps, and genome scans reveal the genomic architecture of hybrid incompatibilities underlying speciation via character displacement in darters (Percidae: Etheostominae).</title>
        <authorList>
            <person name="Moran R.L."/>
            <person name="Catchen J.M."/>
            <person name="Fuller R.C."/>
        </authorList>
    </citation>
    <scope>NUCLEOTIDE SEQUENCE [LARGE SCALE GENOMIC DNA]</scope>
    <source>
        <strain evidence="19">EspeVRDwgs_2016</strain>
        <tissue evidence="19">Muscle</tissue>
    </source>
</reference>
<comment type="caution">
    <text evidence="19">The sequence shown here is derived from an EMBL/GenBank/DDBJ whole genome shotgun (WGS) entry which is preliminary data.</text>
</comment>
<dbReference type="InterPro" id="IPR047149">
    <property type="entry name" value="KIF11-like"/>
</dbReference>
<dbReference type="InterPro" id="IPR036961">
    <property type="entry name" value="Kinesin_motor_dom_sf"/>
</dbReference>
<dbReference type="GO" id="GO:0003735">
    <property type="term" value="F:structural constituent of ribosome"/>
    <property type="evidence" value="ECO:0007669"/>
    <property type="project" value="InterPro"/>
</dbReference>
<dbReference type="PRINTS" id="PR00380">
    <property type="entry name" value="KINESINHEAVY"/>
</dbReference>
<dbReference type="GO" id="GO:0090307">
    <property type="term" value="P:mitotic spindle assembly"/>
    <property type="evidence" value="ECO:0007669"/>
    <property type="project" value="TreeGrafter"/>
</dbReference>
<dbReference type="InterPro" id="IPR036838">
    <property type="entry name" value="Ribosomal_uS10_dom_sf"/>
</dbReference>
<keyword evidence="11 15" id="KW-0505">Motor protein</keyword>
<evidence type="ECO:0000259" key="18">
    <source>
        <dbReference type="PROSITE" id="PS50067"/>
    </source>
</evidence>
<accession>A0A5J5CDZ8</accession>
<evidence type="ECO:0000256" key="15">
    <source>
        <dbReference type="PROSITE-ProRule" id="PRU00283"/>
    </source>
</evidence>
<protein>
    <recommendedName>
        <fullName evidence="16">Kinesin-like protein</fullName>
    </recommendedName>
</protein>
<gene>
    <name evidence="19" type="ORF">FQN60_007103</name>
</gene>
<evidence type="ECO:0000313" key="19">
    <source>
        <dbReference type="EMBL" id="KAA8579313.1"/>
    </source>
</evidence>
<evidence type="ECO:0000256" key="1">
    <source>
        <dbReference type="ARBA" id="ARBA00004186"/>
    </source>
</evidence>
<dbReference type="SMART" id="SM00129">
    <property type="entry name" value="KISc"/>
    <property type="match status" value="1"/>
</dbReference>
<feature type="binding site" evidence="15">
    <location>
        <begin position="267"/>
        <end position="274"/>
    </location>
    <ligand>
        <name>ATP</name>
        <dbReference type="ChEBI" id="CHEBI:30616"/>
    </ligand>
</feature>
<dbReference type="SMART" id="SM01403">
    <property type="entry name" value="Ribosomal_S10"/>
    <property type="match status" value="1"/>
</dbReference>
<dbReference type="Pfam" id="PF00225">
    <property type="entry name" value="Kinesin"/>
    <property type="match status" value="2"/>
</dbReference>
<keyword evidence="9" id="KW-0689">Ribosomal protein</keyword>
<feature type="compositionally biased region" description="Basic residues" evidence="17">
    <location>
        <begin position="869"/>
        <end position="879"/>
    </location>
</feature>
<dbReference type="GO" id="GO:0015935">
    <property type="term" value="C:small ribosomal subunit"/>
    <property type="evidence" value="ECO:0007669"/>
    <property type="project" value="InterPro"/>
</dbReference>
<comment type="subunit">
    <text evidence="3">Component of the 40S small ribosomal subunit.</text>
</comment>
<dbReference type="SUPFAM" id="SSF52540">
    <property type="entry name" value="P-loop containing nucleoside triphosphate hydrolases"/>
    <property type="match status" value="1"/>
</dbReference>
<evidence type="ECO:0000256" key="14">
    <source>
        <dbReference type="ARBA" id="ARBA00045746"/>
    </source>
</evidence>
<evidence type="ECO:0000256" key="10">
    <source>
        <dbReference type="ARBA" id="ARBA00023054"/>
    </source>
</evidence>
<dbReference type="InterPro" id="IPR001752">
    <property type="entry name" value="Kinesin_motor_dom"/>
</dbReference>
<dbReference type="GO" id="GO:0051231">
    <property type="term" value="P:spindle elongation"/>
    <property type="evidence" value="ECO:0007669"/>
    <property type="project" value="TreeGrafter"/>
</dbReference>
<comment type="similarity">
    <text evidence="2">Belongs to the universal ribosomal protein uS10 family.</text>
</comment>
<comment type="subcellular location">
    <subcellularLocation>
        <location evidence="1">Cytoplasm</location>
        <location evidence="1">Cytoskeleton</location>
        <location evidence="1">Spindle</location>
    </subcellularLocation>
</comment>
<comment type="function">
    <text evidence="14">Component of the small ribosomal subunit. The ribosome is a large ribonucleoprotein complex responsible for the synthesis of proteins in the cell.</text>
</comment>
<evidence type="ECO:0000256" key="3">
    <source>
        <dbReference type="ARBA" id="ARBA00011542"/>
    </source>
</evidence>
<dbReference type="GO" id="GO:0005634">
    <property type="term" value="C:nucleus"/>
    <property type="evidence" value="ECO:0007669"/>
    <property type="project" value="TreeGrafter"/>
</dbReference>
<evidence type="ECO:0000256" key="7">
    <source>
        <dbReference type="ARBA" id="ARBA00022741"/>
    </source>
</evidence>
<evidence type="ECO:0000256" key="8">
    <source>
        <dbReference type="ARBA" id="ARBA00022840"/>
    </source>
</evidence>
<dbReference type="PROSITE" id="PS00411">
    <property type="entry name" value="KINESIN_MOTOR_1"/>
    <property type="match status" value="1"/>
</dbReference>
<evidence type="ECO:0000256" key="11">
    <source>
        <dbReference type="ARBA" id="ARBA00023175"/>
    </source>
</evidence>
<evidence type="ECO:0000256" key="6">
    <source>
        <dbReference type="ARBA" id="ARBA00022701"/>
    </source>
</evidence>
<dbReference type="SUPFAM" id="SSF54999">
    <property type="entry name" value="Ribosomal protein S10"/>
    <property type="match status" value="1"/>
</dbReference>
<dbReference type="InterPro" id="IPR001848">
    <property type="entry name" value="Ribosomal_uS10"/>
</dbReference>
<dbReference type="InterPro" id="IPR027486">
    <property type="entry name" value="Ribosomal_uS10_dom"/>
</dbReference>
<dbReference type="Pfam" id="PF00338">
    <property type="entry name" value="Ribosomal_S10"/>
    <property type="match status" value="1"/>
</dbReference>
<dbReference type="GO" id="GO:0007018">
    <property type="term" value="P:microtubule-based movement"/>
    <property type="evidence" value="ECO:0007669"/>
    <property type="project" value="InterPro"/>
</dbReference>
<keyword evidence="4" id="KW-0963">Cytoplasm</keyword>
<feature type="domain" description="Kinesin motor" evidence="18">
    <location>
        <begin position="171"/>
        <end position="553"/>
    </location>
</feature>
<evidence type="ECO:0000256" key="9">
    <source>
        <dbReference type="ARBA" id="ARBA00022980"/>
    </source>
</evidence>
<dbReference type="PANTHER" id="PTHR47970">
    <property type="entry name" value="KINESIN-LIKE PROTEIN KIF11"/>
    <property type="match status" value="1"/>
</dbReference>
<keyword evidence="13" id="KW-0687">Ribonucleoprotein</keyword>
<feature type="region of interest" description="Disordered" evidence="17">
    <location>
        <begin position="837"/>
        <end position="879"/>
    </location>
</feature>
<proteinExistence type="inferred from homology"/>
<dbReference type="Proteomes" id="UP000327493">
    <property type="component" value="Unassembled WGS sequence"/>
</dbReference>
<dbReference type="GO" id="GO:0003723">
    <property type="term" value="F:RNA binding"/>
    <property type="evidence" value="ECO:0007669"/>
    <property type="project" value="InterPro"/>
</dbReference>
<dbReference type="InterPro" id="IPR018268">
    <property type="entry name" value="Ribosomal_uS10_CS"/>
</dbReference>
<feature type="compositionally biased region" description="Basic residues" evidence="17">
    <location>
        <begin position="837"/>
        <end position="848"/>
    </location>
</feature>
<dbReference type="GO" id="GO:0005524">
    <property type="term" value="F:ATP binding"/>
    <property type="evidence" value="ECO:0007669"/>
    <property type="project" value="UniProtKB-UniRule"/>
</dbReference>
<comment type="similarity">
    <text evidence="15 16">Belongs to the TRAFAC class myosin-kinesin ATPase superfamily. Kinesin family.</text>
</comment>
<dbReference type="InterPro" id="IPR005729">
    <property type="entry name" value="Ribosomal_uS10_euk/arc"/>
</dbReference>
<evidence type="ECO:0000256" key="5">
    <source>
        <dbReference type="ARBA" id="ARBA00022553"/>
    </source>
</evidence>
<evidence type="ECO:0000256" key="4">
    <source>
        <dbReference type="ARBA" id="ARBA00022490"/>
    </source>
</evidence>
<dbReference type="Gene3D" id="3.30.70.600">
    <property type="entry name" value="Ribosomal protein S10 domain"/>
    <property type="match status" value="1"/>
</dbReference>
<evidence type="ECO:0000256" key="17">
    <source>
        <dbReference type="SAM" id="MobiDB-lite"/>
    </source>
</evidence>
<dbReference type="PROSITE" id="PS00361">
    <property type="entry name" value="RIBOSOMAL_S10"/>
    <property type="match status" value="1"/>
</dbReference>
<dbReference type="GO" id="GO:0008017">
    <property type="term" value="F:microtubule binding"/>
    <property type="evidence" value="ECO:0007669"/>
    <property type="project" value="InterPro"/>
</dbReference>
<dbReference type="GO" id="GO:0005829">
    <property type="term" value="C:cytosol"/>
    <property type="evidence" value="ECO:0007669"/>
    <property type="project" value="UniProtKB-ARBA"/>
</dbReference>
<dbReference type="AlphaFoldDB" id="A0A5J5CDZ8"/>
<dbReference type="GO" id="GO:0005876">
    <property type="term" value="C:spindle microtubule"/>
    <property type="evidence" value="ECO:0007669"/>
    <property type="project" value="TreeGrafter"/>
</dbReference>
<dbReference type="GO" id="GO:0072686">
    <property type="term" value="C:mitotic spindle"/>
    <property type="evidence" value="ECO:0007669"/>
    <property type="project" value="TreeGrafter"/>
</dbReference>
<dbReference type="InterPro" id="IPR019821">
    <property type="entry name" value="Kinesin_motor_CS"/>
</dbReference>
<dbReference type="EMBL" id="VOFY01000031">
    <property type="protein sequence ID" value="KAA8579313.1"/>
    <property type="molecule type" value="Genomic_DNA"/>
</dbReference>
<name>A0A5J5CDZ8_9PERO</name>
<evidence type="ECO:0000256" key="12">
    <source>
        <dbReference type="ARBA" id="ARBA00023212"/>
    </source>
</evidence>
<evidence type="ECO:0000256" key="13">
    <source>
        <dbReference type="ARBA" id="ARBA00023274"/>
    </source>
</evidence>
<dbReference type="PANTHER" id="PTHR47970:SF29">
    <property type="entry name" value="KINESIN FAMILY MEMBER 20B"/>
    <property type="match status" value="1"/>
</dbReference>
<keyword evidence="5" id="KW-0597">Phosphoprotein</keyword>
<dbReference type="GO" id="GO:0006412">
    <property type="term" value="P:translation"/>
    <property type="evidence" value="ECO:0007669"/>
    <property type="project" value="InterPro"/>
</dbReference>
<keyword evidence="12" id="KW-0206">Cytoskeleton</keyword>
<keyword evidence="20" id="KW-1185">Reference proteome</keyword>
<dbReference type="HAMAP" id="MF_00508">
    <property type="entry name" value="Ribosomal_uS10"/>
    <property type="match status" value="1"/>
</dbReference>
<evidence type="ECO:0000256" key="2">
    <source>
        <dbReference type="ARBA" id="ARBA00007102"/>
    </source>
</evidence>
<keyword evidence="6 16" id="KW-0493">Microtubule</keyword>
<dbReference type="GO" id="GO:0008574">
    <property type="term" value="F:plus-end-directed microtubule motor activity"/>
    <property type="evidence" value="ECO:0007669"/>
    <property type="project" value="TreeGrafter"/>
</dbReference>
<keyword evidence="8 15" id="KW-0067">ATP-binding</keyword>
<organism evidence="19 20">
    <name type="scientific">Etheostoma spectabile</name>
    <name type="common">orangethroat darter</name>
    <dbReference type="NCBI Taxonomy" id="54343"/>
    <lineage>
        <taxon>Eukaryota</taxon>
        <taxon>Metazoa</taxon>
        <taxon>Chordata</taxon>
        <taxon>Craniata</taxon>
        <taxon>Vertebrata</taxon>
        <taxon>Euteleostomi</taxon>
        <taxon>Actinopterygii</taxon>
        <taxon>Neopterygii</taxon>
        <taxon>Teleostei</taxon>
        <taxon>Neoteleostei</taxon>
        <taxon>Acanthomorphata</taxon>
        <taxon>Eupercaria</taxon>
        <taxon>Perciformes</taxon>
        <taxon>Percoidei</taxon>
        <taxon>Percidae</taxon>
        <taxon>Etheostomatinae</taxon>
        <taxon>Etheostoma</taxon>
    </lineage>
</organism>
<evidence type="ECO:0000256" key="16">
    <source>
        <dbReference type="RuleBase" id="RU000394"/>
    </source>
</evidence>
<dbReference type="FunFam" id="3.30.70.600:FF:000011">
    <property type="entry name" value="Uncharacterized protein"/>
    <property type="match status" value="1"/>
</dbReference>
<keyword evidence="7 15" id="KW-0547">Nucleotide-binding</keyword>
<sequence>MCFHNFLYMQAFKDTGKAPVETEVAIHRIRITLTSRNVKSLEKVCADLIRGAKEKNLKVKGPVRMPTKTLRITTRKTPCGEGSKTWDRFQMRIHKRLIDLHSPSEIVKQITSISIEPGVMELSCFEMSTANFSNGDSVNMQHVDMDFTCTTPPVSTSSHQPEGPGGAEQQTMRVYLRVRPFSKEELADNEDQDCVVIENSQMVTLNAPKGSVTMKSSEKGVCTALHKFSFSQIFGPDKTQSELFEDTVKSQMWDFLEGKNALIFSYGVTNAGKTYTIQGTPKEPGILPRVLDATFRYIGSHVYEGMDLKPYHRNDAQHLDPDQVKQERSAKAAIFASVKEECDPVRASGGLESSSSLFYDQTDLRWTNIQTMGEASKLLQFGNRNRSAAATKMNQSSSRRQSSCHHIFSPVSFFFSVLITQTSFPYSHSIFTMKLLKIDGSTVKRISEFSLCDLAGSERCNKTKTFGERLKEAANINNSLLTLGKCITALRNNQTDGMKSSYIPFRESKLTKLFQAVFCGKGSASMIVNINQCASTYDETLHVMKFSAVAKQVVQVLPVPPLEALAPCLVGHDGKPLGRNGRIDSQDLEGRLSEDELLEDEEDEADMSLLPQNSLRTKLLAERRRRLVQEAEIRKEMGNAMFQQLMESEELRTRQVEELKESYQEKLENTFEMYKDAFKEHAYQSAMNHLEDDYVPLDEFIAEQERVEALNRKVSELETLMSSVDGGVRARPTVDRSCQTNATEGEDQCKQLYKEKCTLERICEDKQQLILSLETRLMEVSETLEKIRDGFLEKSADLELLQRRGDDQTKSMDDIIRQTVEKDREIDSLKAEVAKLSHKSPVKPKTKRGLLANLREAVTSPRKSSAGRTLRKTVRPVPH</sequence>
<dbReference type="InterPro" id="IPR027417">
    <property type="entry name" value="P-loop_NTPase"/>
</dbReference>
<keyword evidence="10" id="KW-0175">Coiled coil</keyword>
<dbReference type="Gene3D" id="3.40.850.10">
    <property type="entry name" value="Kinesin motor domain"/>
    <property type="match status" value="1"/>
</dbReference>
<dbReference type="PROSITE" id="PS50067">
    <property type="entry name" value="KINESIN_MOTOR_2"/>
    <property type="match status" value="1"/>
</dbReference>
<evidence type="ECO:0000313" key="20">
    <source>
        <dbReference type="Proteomes" id="UP000327493"/>
    </source>
</evidence>
<dbReference type="NCBIfam" id="TIGR01046">
    <property type="entry name" value="uS10_euk_arch"/>
    <property type="match status" value="1"/>
</dbReference>